<dbReference type="RefSeq" id="WP_118271511.1">
    <property type="nucleotide sequence ID" value="NZ_QSJI01000002.1"/>
</dbReference>
<gene>
    <name evidence="2" type="ORF">DW787_02560</name>
</gene>
<evidence type="ECO:0000313" key="2">
    <source>
        <dbReference type="EMBL" id="RHD56453.1"/>
    </source>
</evidence>
<dbReference type="AlphaFoldDB" id="A0A414FXX8"/>
<name>A0A414FXX8_9ACTN</name>
<proteinExistence type="predicted"/>
<dbReference type="InterPro" id="IPR001173">
    <property type="entry name" value="Glyco_trans_2-like"/>
</dbReference>
<protein>
    <submittedName>
        <fullName evidence="2">Glycosyltransferase</fullName>
    </submittedName>
</protein>
<feature type="domain" description="Glycosyltransferase 2-like" evidence="1">
    <location>
        <begin position="12"/>
        <end position="111"/>
    </location>
</feature>
<dbReference type="Gene3D" id="3.90.550.10">
    <property type="entry name" value="Spore Coat Polysaccharide Biosynthesis Protein SpsA, Chain A"/>
    <property type="match status" value="1"/>
</dbReference>
<dbReference type="Proteomes" id="UP000286050">
    <property type="component" value="Unassembled WGS sequence"/>
</dbReference>
<evidence type="ECO:0000313" key="3">
    <source>
        <dbReference type="Proteomes" id="UP000286050"/>
    </source>
</evidence>
<evidence type="ECO:0000259" key="1">
    <source>
        <dbReference type="Pfam" id="PF00535"/>
    </source>
</evidence>
<dbReference type="EMBL" id="QSJI01000002">
    <property type="protein sequence ID" value="RHD56453.1"/>
    <property type="molecule type" value="Genomic_DNA"/>
</dbReference>
<dbReference type="Pfam" id="PF00535">
    <property type="entry name" value="Glycos_transf_2"/>
    <property type="match status" value="1"/>
</dbReference>
<comment type="caution">
    <text evidence="2">The sequence shown here is derived from an EMBL/GenBank/DDBJ whole genome shotgun (WGS) entry which is preliminary data.</text>
</comment>
<dbReference type="SUPFAM" id="SSF53448">
    <property type="entry name" value="Nucleotide-diphospho-sugar transferases"/>
    <property type="match status" value="1"/>
</dbReference>
<organism evidence="2 3">
    <name type="scientific">Collinsella intestinalis</name>
    <dbReference type="NCBI Taxonomy" id="147207"/>
    <lineage>
        <taxon>Bacteria</taxon>
        <taxon>Bacillati</taxon>
        <taxon>Actinomycetota</taxon>
        <taxon>Coriobacteriia</taxon>
        <taxon>Coriobacteriales</taxon>
        <taxon>Coriobacteriaceae</taxon>
        <taxon>Collinsella</taxon>
    </lineage>
</organism>
<accession>A0A414FXX8</accession>
<dbReference type="GO" id="GO:0016740">
    <property type="term" value="F:transferase activity"/>
    <property type="evidence" value="ECO:0007669"/>
    <property type="project" value="UniProtKB-KW"/>
</dbReference>
<reference evidence="2 3" key="1">
    <citation type="submission" date="2018-08" db="EMBL/GenBank/DDBJ databases">
        <title>A genome reference for cultivated species of the human gut microbiota.</title>
        <authorList>
            <person name="Zou Y."/>
            <person name="Xue W."/>
            <person name="Luo G."/>
        </authorList>
    </citation>
    <scope>NUCLEOTIDE SEQUENCE [LARGE SCALE GENOMIC DNA]</scope>
    <source>
        <strain evidence="2 3">AM30-5LB</strain>
    </source>
</reference>
<keyword evidence="2" id="KW-0808">Transferase</keyword>
<sequence>MSAYLPSDHTFALCAYGESPFLEDCAASLLAQSVKSNILISTSTPNAHIKDVARKFNLPLCINEGEPGIAHDWNCAVAHCSTPLVTIAHQDDVYLPYYSCRVLEAVNSSPHPLIAFTDYGELRNGSPVDDSRLLNVKRLLLSPLKRKKLQPSVFIRRRILSVGSAICCPSVTFAVDNLPSPLFLDNMKCDLDWEAWERYSSIKGDFLYIPEILMRHRIHGDSETTALIEDSTRSNEDLEMFGKFWPSPIAGFISHIYKLSQNSNSL</sequence>
<dbReference type="InterPro" id="IPR029044">
    <property type="entry name" value="Nucleotide-diphossugar_trans"/>
</dbReference>